<name>A0ABV9T452_9BACT</name>
<proteinExistence type="predicted"/>
<keyword evidence="2" id="KW-1185">Reference proteome</keyword>
<reference evidence="2" key="1">
    <citation type="journal article" date="2019" name="Int. J. Syst. Evol. Microbiol.">
        <title>The Global Catalogue of Microorganisms (GCM) 10K type strain sequencing project: providing services to taxonomists for standard genome sequencing and annotation.</title>
        <authorList>
            <consortium name="The Broad Institute Genomics Platform"/>
            <consortium name="The Broad Institute Genome Sequencing Center for Infectious Disease"/>
            <person name="Wu L."/>
            <person name="Ma J."/>
        </authorList>
    </citation>
    <scope>NUCLEOTIDE SEQUENCE [LARGE SCALE GENOMIC DNA]</scope>
    <source>
        <strain evidence="2">CGMCC 4.7466</strain>
    </source>
</reference>
<evidence type="ECO:0000313" key="2">
    <source>
        <dbReference type="Proteomes" id="UP001595818"/>
    </source>
</evidence>
<dbReference type="Proteomes" id="UP001595818">
    <property type="component" value="Unassembled WGS sequence"/>
</dbReference>
<dbReference type="RefSeq" id="WP_377066450.1">
    <property type="nucleotide sequence ID" value="NZ_JBHSJJ010000011.1"/>
</dbReference>
<gene>
    <name evidence="1" type="ORF">ACFPFU_17575</name>
</gene>
<protein>
    <submittedName>
        <fullName evidence="1">Uncharacterized protein</fullName>
    </submittedName>
</protein>
<organism evidence="1 2">
    <name type="scientific">Negadavirga shengliensis</name>
    <dbReference type="NCBI Taxonomy" id="1389218"/>
    <lineage>
        <taxon>Bacteria</taxon>
        <taxon>Pseudomonadati</taxon>
        <taxon>Bacteroidota</taxon>
        <taxon>Cytophagia</taxon>
        <taxon>Cytophagales</taxon>
        <taxon>Cyclobacteriaceae</taxon>
        <taxon>Negadavirga</taxon>
    </lineage>
</organism>
<sequence length="79" mass="9499">MQDYWHKFDLLCSELKKNGQHDVEYELRKAQGYVNGLTDGWYDFLNEFNRITKSNILTDTPKELADKLIEILKYRLENK</sequence>
<dbReference type="EMBL" id="JBHSJJ010000011">
    <property type="protein sequence ID" value="MFC4873517.1"/>
    <property type="molecule type" value="Genomic_DNA"/>
</dbReference>
<accession>A0ABV9T452</accession>
<evidence type="ECO:0000313" key="1">
    <source>
        <dbReference type="EMBL" id="MFC4873517.1"/>
    </source>
</evidence>
<comment type="caution">
    <text evidence="1">The sequence shown here is derived from an EMBL/GenBank/DDBJ whole genome shotgun (WGS) entry which is preliminary data.</text>
</comment>